<proteinExistence type="predicted"/>
<dbReference type="RefSeq" id="WP_107170724.1">
    <property type="nucleotide sequence ID" value="NZ_CP038498.1"/>
</dbReference>
<name>A0ABX6KXA4_9GAMM</name>
<keyword evidence="2" id="KW-1185">Reference proteome</keyword>
<sequence length="112" mass="12657">MDDVRINSYNMGEGMGFKDAKKQLIVCLQSGNVLHEARGNISTKNLLATGQASITELIDIIYQSAGTSYASSPHHFAAHIDVHIIRCRHRGIPWYIKWYFTEPDCVFISVHH</sequence>
<dbReference type="EMBL" id="CP038498">
    <property type="protein sequence ID" value="QJA18719.1"/>
    <property type="molecule type" value="Genomic_DNA"/>
</dbReference>
<organism evidence="1 2">
    <name type="scientific">Pectobacterium punjabense</name>
    <dbReference type="NCBI Taxonomy" id="2108399"/>
    <lineage>
        <taxon>Bacteria</taxon>
        <taxon>Pseudomonadati</taxon>
        <taxon>Pseudomonadota</taxon>
        <taxon>Gammaproteobacteria</taxon>
        <taxon>Enterobacterales</taxon>
        <taxon>Pectobacteriaceae</taxon>
        <taxon>Pectobacterium</taxon>
    </lineage>
</organism>
<protein>
    <submittedName>
        <fullName evidence="1">Uncharacterized protein</fullName>
    </submittedName>
</protein>
<evidence type="ECO:0000313" key="1">
    <source>
        <dbReference type="EMBL" id="QJA18719.1"/>
    </source>
</evidence>
<accession>A0ABX6KXA4</accession>
<dbReference type="Proteomes" id="UP000502681">
    <property type="component" value="Chromosome"/>
</dbReference>
<gene>
    <name evidence="1" type="ORF">E2566_01585</name>
</gene>
<reference evidence="1 2" key="1">
    <citation type="submission" date="2019-04" db="EMBL/GenBank/DDBJ databases">
        <title>Whole Genome Sequencing of Pectobacterium punjabense SS95.</title>
        <authorList>
            <person name="Sarfraz S."/>
            <person name="Oulghazi S."/>
            <person name="Roques C."/>
            <person name="Vandecasteele C."/>
            <person name="Faure D."/>
        </authorList>
    </citation>
    <scope>NUCLEOTIDE SEQUENCE [LARGE SCALE GENOMIC DNA]</scope>
    <source>
        <strain evidence="1 2">SS95</strain>
    </source>
</reference>
<evidence type="ECO:0000313" key="2">
    <source>
        <dbReference type="Proteomes" id="UP000502681"/>
    </source>
</evidence>
<dbReference type="GeneID" id="90761627"/>